<name>A0ACC0BBE8_CATRO</name>
<sequence length="494" mass="57079">MATIVKDMIASIGYTELFMAIVCFLFLHCFATRKGHPWNWPLIGMTPLFFPVFCHLFDNITNVLERTKGTFFFKGPWFGKRDMIFTTHPENLSHIMSSNVSNYPKGPDTKILFEPLGETLFTADHDEWTTQRKVFHAFLNHELMHKLTPKIHQEIIENGLFPVLDCASEKGQVLDLQDLFKRFMLDVICKIATGYNRGSLRIGFPEDEILNALHDIHEGILMRHLLPARLWQIQNRLKVWKERKLQKGWEKLDLIAAKYLEMRSNDDNKEEFNAISFSLPKKLLIDDIKSLLFGGTDTVSCALTWFFWNVHKNPRVRNKIREEIEANLSPGENHMFVHNQELNKLVYLHATLLESMRLYPPIPLQTRTCTKMDILPSGHRVSSMMKVVLCFYAMGRMKSIWGEDCREFKPERWISEKGSIISVPSNKFTAFSSGPRICPGKNMALNRLKAVAATIIHNYDINIITNHPVIPKASIILDMKYGLKATISKRSTIR</sequence>
<dbReference type="Proteomes" id="UP001060085">
    <property type="component" value="Linkage Group LG04"/>
</dbReference>
<gene>
    <name evidence="1" type="ORF">M9H77_19796</name>
</gene>
<evidence type="ECO:0000313" key="1">
    <source>
        <dbReference type="EMBL" id="KAI5669943.1"/>
    </source>
</evidence>
<keyword evidence="2" id="KW-1185">Reference proteome</keyword>
<proteinExistence type="predicted"/>
<dbReference type="EMBL" id="CM044704">
    <property type="protein sequence ID" value="KAI5669943.1"/>
    <property type="molecule type" value="Genomic_DNA"/>
</dbReference>
<protein>
    <submittedName>
        <fullName evidence="1">Uncharacterized protein</fullName>
    </submittedName>
</protein>
<reference evidence="2" key="1">
    <citation type="journal article" date="2023" name="Nat. Plants">
        <title>Single-cell RNA sequencing provides a high-resolution roadmap for understanding the multicellular compartmentation of specialized metabolism.</title>
        <authorList>
            <person name="Sun S."/>
            <person name="Shen X."/>
            <person name="Li Y."/>
            <person name="Li Y."/>
            <person name="Wang S."/>
            <person name="Li R."/>
            <person name="Zhang H."/>
            <person name="Shen G."/>
            <person name="Guo B."/>
            <person name="Wei J."/>
            <person name="Xu J."/>
            <person name="St-Pierre B."/>
            <person name="Chen S."/>
            <person name="Sun C."/>
        </authorList>
    </citation>
    <scope>NUCLEOTIDE SEQUENCE [LARGE SCALE GENOMIC DNA]</scope>
</reference>
<organism evidence="1 2">
    <name type="scientific">Catharanthus roseus</name>
    <name type="common">Madagascar periwinkle</name>
    <name type="synonym">Vinca rosea</name>
    <dbReference type="NCBI Taxonomy" id="4058"/>
    <lineage>
        <taxon>Eukaryota</taxon>
        <taxon>Viridiplantae</taxon>
        <taxon>Streptophyta</taxon>
        <taxon>Embryophyta</taxon>
        <taxon>Tracheophyta</taxon>
        <taxon>Spermatophyta</taxon>
        <taxon>Magnoliopsida</taxon>
        <taxon>eudicotyledons</taxon>
        <taxon>Gunneridae</taxon>
        <taxon>Pentapetalae</taxon>
        <taxon>asterids</taxon>
        <taxon>lamiids</taxon>
        <taxon>Gentianales</taxon>
        <taxon>Apocynaceae</taxon>
        <taxon>Rauvolfioideae</taxon>
        <taxon>Vinceae</taxon>
        <taxon>Catharanthinae</taxon>
        <taxon>Catharanthus</taxon>
    </lineage>
</organism>
<comment type="caution">
    <text evidence="1">The sequence shown here is derived from an EMBL/GenBank/DDBJ whole genome shotgun (WGS) entry which is preliminary data.</text>
</comment>
<evidence type="ECO:0000313" key="2">
    <source>
        <dbReference type="Proteomes" id="UP001060085"/>
    </source>
</evidence>
<accession>A0ACC0BBE8</accession>